<keyword evidence="3" id="KW-1185">Reference proteome</keyword>
<sequence>MIGTKRYLTWEEGLIISANVFAFQLLDPKDLIREILCVAMVPESVKEFKNLKKSPKEIIKPKKEQGEMKAHDSDDDEDDDDDESPSAGSNQGRSTKRRRSDSAASGSAKPPPKDDNQSSKKPRESEASVSKQHPALTSIGWQRSLTLERLVMNRKEEALPKLIDSSQKSGSQIEMLNSQCDQCQEKLNICQEDKTSLTQQLNMDKTTVIRRSWEVVGGMTRDRSKTSSLQSRKSYRSEGSIQSLDSFVGERIEILTTGSDQSEQRDDILVTIKRCPKLRKLCVMYFIHKCTDGVLTVDVRCVLGDDIKKAQDHSLDRLKMNQRSLPQMYKIFKCPRAKD</sequence>
<name>A0ABQ5AJC2_9ASTR</name>
<reference evidence="2" key="2">
    <citation type="submission" date="2022-01" db="EMBL/GenBank/DDBJ databases">
        <authorList>
            <person name="Yamashiro T."/>
            <person name="Shiraishi A."/>
            <person name="Satake H."/>
            <person name="Nakayama K."/>
        </authorList>
    </citation>
    <scope>NUCLEOTIDE SEQUENCE</scope>
</reference>
<evidence type="ECO:0000313" key="2">
    <source>
        <dbReference type="EMBL" id="GJT01263.1"/>
    </source>
</evidence>
<feature type="compositionally biased region" description="Acidic residues" evidence="1">
    <location>
        <begin position="73"/>
        <end position="84"/>
    </location>
</feature>
<dbReference type="Proteomes" id="UP001151760">
    <property type="component" value="Unassembled WGS sequence"/>
</dbReference>
<gene>
    <name evidence="2" type="ORF">Tco_0822432</name>
</gene>
<feature type="compositionally biased region" description="Basic and acidic residues" evidence="1">
    <location>
        <begin position="56"/>
        <end position="72"/>
    </location>
</feature>
<proteinExistence type="predicted"/>
<comment type="caution">
    <text evidence="2">The sequence shown here is derived from an EMBL/GenBank/DDBJ whole genome shotgun (WGS) entry which is preliminary data.</text>
</comment>
<protein>
    <submittedName>
        <fullName evidence="2">Uncharacterized protein</fullName>
    </submittedName>
</protein>
<feature type="region of interest" description="Disordered" evidence="1">
    <location>
        <begin position="56"/>
        <end position="135"/>
    </location>
</feature>
<organism evidence="2 3">
    <name type="scientific">Tanacetum coccineum</name>
    <dbReference type="NCBI Taxonomy" id="301880"/>
    <lineage>
        <taxon>Eukaryota</taxon>
        <taxon>Viridiplantae</taxon>
        <taxon>Streptophyta</taxon>
        <taxon>Embryophyta</taxon>
        <taxon>Tracheophyta</taxon>
        <taxon>Spermatophyta</taxon>
        <taxon>Magnoliopsida</taxon>
        <taxon>eudicotyledons</taxon>
        <taxon>Gunneridae</taxon>
        <taxon>Pentapetalae</taxon>
        <taxon>asterids</taxon>
        <taxon>campanulids</taxon>
        <taxon>Asterales</taxon>
        <taxon>Asteraceae</taxon>
        <taxon>Asteroideae</taxon>
        <taxon>Anthemideae</taxon>
        <taxon>Anthemidinae</taxon>
        <taxon>Tanacetum</taxon>
    </lineage>
</organism>
<dbReference type="EMBL" id="BQNB010012257">
    <property type="protein sequence ID" value="GJT01263.1"/>
    <property type="molecule type" value="Genomic_DNA"/>
</dbReference>
<reference evidence="2" key="1">
    <citation type="journal article" date="2022" name="Int. J. Mol. Sci.">
        <title>Draft Genome of Tanacetum Coccineum: Genomic Comparison of Closely Related Tanacetum-Family Plants.</title>
        <authorList>
            <person name="Yamashiro T."/>
            <person name="Shiraishi A."/>
            <person name="Nakayama K."/>
            <person name="Satake H."/>
        </authorList>
    </citation>
    <scope>NUCLEOTIDE SEQUENCE</scope>
</reference>
<evidence type="ECO:0000313" key="3">
    <source>
        <dbReference type="Proteomes" id="UP001151760"/>
    </source>
</evidence>
<accession>A0ABQ5AJC2</accession>
<evidence type="ECO:0000256" key="1">
    <source>
        <dbReference type="SAM" id="MobiDB-lite"/>
    </source>
</evidence>
<feature type="compositionally biased region" description="Basic and acidic residues" evidence="1">
    <location>
        <begin position="111"/>
        <end position="126"/>
    </location>
</feature>